<name>W9CCY7_SCLBF</name>
<evidence type="ECO:0000256" key="2">
    <source>
        <dbReference type="SAM" id="MobiDB-lite"/>
    </source>
</evidence>
<protein>
    <submittedName>
        <fullName evidence="3">Uncharacterized protein</fullName>
    </submittedName>
</protein>
<evidence type="ECO:0000313" key="3">
    <source>
        <dbReference type="EMBL" id="ESZ93688.1"/>
    </source>
</evidence>
<feature type="region of interest" description="Disordered" evidence="2">
    <location>
        <begin position="282"/>
        <end position="310"/>
    </location>
</feature>
<dbReference type="Gene3D" id="1.10.287.1490">
    <property type="match status" value="1"/>
</dbReference>
<dbReference type="Proteomes" id="UP000019487">
    <property type="component" value="Unassembled WGS sequence"/>
</dbReference>
<accession>W9CCY7</accession>
<feature type="coiled-coil region" evidence="1">
    <location>
        <begin position="427"/>
        <end position="494"/>
    </location>
</feature>
<dbReference type="AlphaFoldDB" id="W9CCY7"/>
<feature type="region of interest" description="Disordered" evidence="2">
    <location>
        <begin position="90"/>
        <end position="150"/>
    </location>
</feature>
<dbReference type="OrthoDB" id="3532490at2759"/>
<comment type="caution">
    <text evidence="3">The sequence shown here is derived from an EMBL/GenBank/DDBJ whole genome shotgun (WGS) entry which is preliminary data.</text>
</comment>
<dbReference type="HOGENOM" id="CLU_551145_0_0_1"/>
<proteinExistence type="predicted"/>
<reference evidence="3 4" key="1">
    <citation type="journal article" date="2014" name="Genome Announc.">
        <title>Draft genome sequence of Sclerotinia borealis, a psychrophilic plant pathogenic fungus.</title>
        <authorList>
            <person name="Mardanov A.V."/>
            <person name="Beletsky A.V."/>
            <person name="Kadnikov V.V."/>
            <person name="Ignatov A.N."/>
            <person name="Ravin N.V."/>
        </authorList>
    </citation>
    <scope>NUCLEOTIDE SEQUENCE [LARGE SCALE GENOMIC DNA]</scope>
    <source>
        <strain evidence="4">F-4157</strain>
    </source>
</reference>
<gene>
    <name evidence="3" type="ORF">SBOR_5928</name>
</gene>
<evidence type="ECO:0000256" key="1">
    <source>
        <dbReference type="SAM" id="Coils"/>
    </source>
</evidence>
<dbReference type="EMBL" id="AYSA01000296">
    <property type="protein sequence ID" value="ESZ93688.1"/>
    <property type="molecule type" value="Genomic_DNA"/>
</dbReference>
<feature type="region of interest" description="Disordered" evidence="2">
    <location>
        <begin position="185"/>
        <end position="218"/>
    </location>
</feature>
<evidence type="ECO:0000313" key="4">
    <source>
        <dbReference type="Proteomes" id="UP000019487"/>
    </source>
</evidence>
<organism evidence="3 4">
    <name type="scientific">Sclerotinia borealis (strain F-4128)</name>
    <dbReference type="NCBI Taxonomy" id="1432307"/>
    <lineage>
        <taxon>Eukaryota</taxon>
        <taxon>Fungi</taxon>
        <taxon>Dikarya</taxon>
        <taxon>Ascomycota</taxon>
        <taxon>Pezizomycotina</taxon>
        <taxon>Leotiomycetes</taxon>
        <taxon>Helotiales</taxon>
        <taxon>Sclerotiniaceae</taxon>
        <taxon>Sclerotinia</taxon>
    </lineage>
</organism>
<keyword evidence="4" id="KW-1185">Reference proteome</keyword>
<sequence>MSSFYIGKTILFHQSVATTARHFTFSVFQVTLSALGVKILPPGQQLRLRTIKGFPTALPHSPLLSISRRESEDRPSNFFSPAHRLNLSMARVSPEYRTSSPEYRPQERVNSEYPPRSPSPGHQPQEGVSPEYRPRSPLPEYQPEERVHREATIYSSYDRLEGLQKTEPYFKREFFEVVMNTTSKDSFPNAEACSKKRSIDEEDGPPPAKRHAGGSYQENDVASQQIQLGGSSIPGITRMQVSKDSRITLPESVANATVEEDVKPDIHSHPFNAYDYDQDYYGASPQPRASASLGGARRQRQPSPTPIYAMNTPSIRRYLSYTDEDNNEVLMSRELRPLGSPIHFSRWEEEAAHNANGEHSLSPAPTHVNRADAKSVTLSAEGEAPVNIFEELGARDNTIGKVQNDIASLKNETSAHTDQVTGLINSVESLRESVREQKDEIAALKREVAGTKNEATGLQMEVTGLKDKVLRLEHEVVKLERDALRKEVEELRKRV</sequence>
<keyword evidence="1" id="KW-0175">Coiled coil</keyword>